<dbReference type="STRING" id="139825.A0A401GYS9"/>
<feature type="domain" description="U-box" evidence="4">
    <location>
        <begin position="348"/>
        <end position="421"/>
    </location>
</feature>
<dbReference type="PANTHER" id="PTHR24067">
    <property type="entry name" value="UBIQUITIN-CONJUGATING ENZYME E2"/>
    <property type="match status" value="1"/>
</dbReference>
<dbReference type="InterPro" id="IPR000608">
    <property type="entry name" value="UBC"/>
</dbReference>
<keyword evidence="1" id="KW-0833">Ubl conjugation pathway</keyword>
<sequence>MSSGADLAPGNNVIPRLPSRNVEVYTSENSVVAGFWQYGRVTWVTFFAWLTNVLCVPVDWAIFEYDLETRHAGEEKRSEDIIVQPGNYVLLAVGGELLPLNSLSSTQIPRRCGQAERRVPARKQLYTDGFLLRPCHGGEVGLDVNLVATKLQPNIERRKAIGEWDIDAFGASRTDRLDTREIEEAIVVALDVSHSMGEKFDGDSEDEDSDVDFDDIALNEAMEEFSKRHYRTSDALMQAKIFLKNMDCLASVARYICHGETTLHSGSGRQRRMRAEEVLKELVVIYSRMHWAQFRVMEPIRHFTLNLSRCEDFIAVATDNITKPQLVTYLVQQAAGIKEDVNLLASNGVPKRFIDPLSGEVMVNPVRASDGVIYERSRISAWLEHHSTSPMDPTVLINSTLVAVISLHNPIRTFLGGRPRASLQQHQQPLLIRVKTMWGSVLNFMFMPWVDGSWDGSMRGRRLETPFFFHNLPSQVQVFRSTEGRRFSLDVVELDHRVWRYMPDNADRVRKDSRSMSRLDIVKQAFEAFINKSEAFDHPIAIGLVTFGKEVREVQNLTLLKERFRDSLRTIRADGDTPLFDSLSVALSMLQTFQAEHPAAALRIICLTDGCDVGSSNLPHQITKKLQQSKVTVDSLVVQTGDLTNVLHPISIATGGYSFKIDTLENALNIVELETVLRTKDRLEHLQQPIVRTLWHLLEYNDLYKYPLDIVTADECPDRKPHARLHEPLLAASRAAARALPPSTDRQRRLMQELREVMNSSHPAIDVYSGSDLAFWKIVIEAPKGSPYEGGTFLAYVNFGSNYPQSAPEVRFITPILHPNINRHGKVCHAALDRSWVVDMTMKVILQVLYGILLTPDTDNPVRAAFYIVLVGCFDHAVLSGSIFMPRWSTMMIPVFTPRECMRWFRDTH</sequence>
<evidence type="ECO:0000256" key="1">
    <source>
        <dbReference type="ARBA" id="ARBA00022786"/>
    </source>
</evidence>
<feature type="domain" description="UBC core" evidence="2">
    <location>
        <begin position="745"/>
        <end position="890"/>
    </location>
</feature>
<keyword evidence="6" id="KW-1185">Reference proteome</keyword>
<dbReference type="InterPro" id="IPR002035">
    <property type="entry name" value="VWF_A"/>
</dbReference>
<dbReference type="InterPro" id="IPR013083">
    <property type="entry name" value="Znf_RING/FYVE/PHD"/>
</dbReference>
<dbReference type="SMART" id="SM00212">
    <property type="entry name" value="UBCc"/>
    <property type="match status" value="1"/>
</dbReference>
<dbReference type="Pfam" id="PF00179">
    <property type="entry name" value="UQ_con"/>
    <property type="match status" value="1"/>
</dbReference>
<dbReference type="GO" id="GO:0016567">
    <property type="term" value="P:protein ubiquitination"/>
    <property type="evidence" value="ECO:0007669"/>
    <property type="project" value="InterPro"/>
</dbReference>
<evidence type="ECO:0000259" key="2">
    <source>
        <dbReference type="PROSITE" id="PS50127"/>
    </source>
</evidence>
<dbReference type="AlphaFoldDB" id="A0A401GYS9"/>
<dbReference type="SUPFAM" id="SSF54495">
    <property type="entry name" value="UBC-like"/>
    <property type="match status" value="1"/>
</dbReference>
<dbReference type="GeneID" id="38784228"/>
<dbReference type="SUPFAM" id="SSF53300">
    <property type="entry name" value="vWA-like"/>
    <property type="match status" value="1"/>
</dbReference>
<dbReference type="PROSITE" id="PS50127">
    <property type="entry name" value="UBC_2"/>
    <property type="match status" value="1"/>
</dbReference>
<comment type="caution">
    <text evidence="5">The sequence shown here is derived from an EMBL/GenBank/DDBJ whole genome shotgun (WGS) entry which is preliminary data.</text>
</comment>
<dbReference type="CDD" id="cd00198">
    <property type="entry name" value="vWFA"/>
    <property type="match status" value="1"/>
</dbReference>
<evidence type="ECO:0000313" key="6">
    <source>
        <dbReference type="Proteomes" id="UP000287166"/>
    </source>
</evidence>
<proteinExistence type="predicted"/>
<dbReference type="Gene3D" id="3.10.110.10">
    <property type="entry name" value="Ubiquitin Conjugating Enzyme"/>
    <property type="match status" value="1"/>
</dbReference>
<dbReference type="PROSITE" id="PS51698">
    <property type="entry name" value="U_BOX"/>
    <property type="match status" value="1"/>
</dbReference>
<dbReference type="PROSITE" id="PS50234">
    <property type="entry name" value="VWFA"/>
    <property type="match status" value="1"/>
</dbReference>
<dbReference type="SMART" id="SM00504">
    <property type="entry name" value="Ubox"/>
    <property type="match status" value="1"/>
</dbReference>
<dbReference type="InterPro" id="IPR016135">
    <property type="entry name" value="UBQ-conjugating_enzyme/RWD"/>
</dbReference>
<dbReference type="Gene3D" id="3.40.50.410">
    <property type="entry name" value="von Willebrand factor, type A domain"/>
    <property type="match status" value="1"/>
</dbReference>
<reference evidence="5 6" key="1">
    <citation type="journal article" date="2018" name="Sci. Rep.">
        <title>Genome sequence of the cauliflower mushroom Sparassis crispa (Hanabiratake) and its association with beneficial usage.</title>
        <authorList>
            <person name="Kiyama R."/>
            <person name="Furutani Y."/>
            <person name="Kawaguchi K."/>
            <person name="Nakanishi T."/>
        </authorList>
    </citation>
    <scope>NUCLEOTIDE SEQUENCE [LARGE SCALE GENOMIC DNA]</scope>
</reference>
<name>A0A401GYS9_9APHY</name>
<dbReference type="InterPro" id="IPR036465">
    <property type="entry name" value="vWFA_dom_sf"/>
</dbReference>
<protein>
    <recommendedName>
        <fullName evidence="7">UBC core domain-containing protein</fullName>
    </recommendedName>
</protein>
<feature type="domain" description="VWFA" evidence="3">
    <location>
        <begin position="501"/>
        <end position="683"/>
    </location>
</feature>
<dbReference type="InParanoid" id="A0A401GYS9"/>
<dbReference type="Pfam" id="PF00092">
    <property type="entry name" value="VWA"/>
    <property type="match status" value="1"/>
</dbReference>
<evidence type="ECO:0000259" key="3">
    <source>
        <dbReference type="PROSITE" id="PS50234"/>
    </source>
</evidence>
<dbReference type="OrthoDB" id="10069349at2759"/>
<accession>A0A401GYS9</accession>
<dbReference type="Gene3D" id="3.30.40.10">
    <property type="entry name" value="Zinc/RING finger domain, C3HC4 (zinc finger)"/>
    <property type="match status" value="1"/>
</dbReference>
<dbReference type="EMBL" id="BFAD01000010">
    <property type="protein sequence ID" value="GBE87311.1"/>
    <property type="molecule type" value="Genomic_DNA"/>
</dbReference>
<dbReference type="Pfam" id="PF04564">
    <property type="entry name" value="U-box"/>
    <property type="match status" value="1"/>
</dbReference>
<evidence type="ECO:0000313" key="5">
    <source>
        <dbReference type="EMBL" id="GBE87311.1"/>
    </source>
</evidence>
<organism evidence="5 6">
    <name type="scientific">Sparassis crispa</name>
    <dbReference type="NCBI Taxonomy" id="139825"/>
    <lineage>
        <taxon>Eukaryota</taxon>
        <taxon>Fungi</taxon>
        <taxon>Dikarya</taxon>
        <taxon>Basidiomycota</taxon>
        <taxon>Agaricomycotina</taxon>
        <taxon>Agaricomycetes</taxon>
        <taxon>Polyporales</taxon>
        <taxon>Sparassidaceae</taxon>
        <taxon>Sparassis</taxon>
    </lineage>
</organism>
<dbReference type="SMART" id="SM00327">
    <property type="entry name" value="VWA"/>
    <property type="match status" value="1"/>
</dbReference>
<dbReference type="GO" id="GO:0004842">
    <property type="term" value="F:ubiquitin-protein transferase activity"/>
    <property type="evidence" value="ECO:0007669"/>
    <property type="project" value="InterPro"/>
</dbReference>
<dbReference type="InterPro" id="IPR003613">
    <property type="entry name" value="Ubox_domain"/>
</dbReference>
<dbReference type="SUPFAM" id="SSF57850">
    <property type="entry name" value="RING/U-box"/>
    <property type="match status" value="1"/>
</dbReference>
<dbReference type="CDD" id="cd16655">
    <property type="entry name" value="RING-Ubox_WDSUB1-like"/>
    <property type="match status" value="1"/>
</dbReference>
<dbReference type="Proteomes" id="UP000287166">
    <property type="component" value="Unassembled WGS sequence"/>
</dbReference>
<gene>
    <name evidence="5" type="ORF">SCP_1005590</name>
</gene>
<dbReference type="RefSeq" id="XP_027618224.1">
    <property type="nucleotide sequence ID" value="XM_027762423.1"/>
</dbReference>
<evidence type="ECO:0000259" key="4">
    <source>
        <dbReference type="PROSITE" id="PS51698"/>
    </source>
</evidence>
<evidence type="ECO:0008006" key="7">
    <source>
        <dbReference type="Google" id="ProtNLM"/>
    </source>
</evidence>
<dbReference type="InterPro" id="IPR050113">
    <property type="entry name" value="Ub_conjugating_enzyme"/>
</dbReference>